<dbReference type="EMBL" id="SMSJ01000031">
    <property type="protein sequence ID" value="TDH60832.1"/>
    <property type="molecule type" value="Genomic_DNA"/>
</dbReference>
<name>A0A4R5QCG5_9PROT</name>
<comment type="caution">
    <text evidence="1">The sequence shown here is derived from an EMBL/GenBank/DDBJ whole genome shotgun (WGS) entry which is preliminary data.</text>
</comment>
<dbReference type="Proteomes" id="UP000295096">
    <property type="component" value="Unassembled WGS sequence"/>
</dbReference>
<keyword evidence="2" id="KW-1185">Reference proteome</keyword>
<accession>A0A4R5QCG5</accession>
<organism evidence="1 2">
    <name type="scientific">Dankookia rubra</name>
    <dbReference type="NCBI Taxonomy" id="1442381"/>
    <lineage>
        <taxon>Bacteria</taxon>
        <taxon>Pseudomonadati</taxon>
        <taxon>Pseudomonadota</taxon>
        <taxon>Alphaproteobacteria</taxon>
        <taxon>Acetobacterales</taxon>
        <taxon>Roseomonadaceae</taxon>
        <taxon>Dankookia</taxon>
    </lineage>
</organism>
<evidence type="ECO:0000313" key="1">
    <source>
        <dbReference type="EMBL" id="TDH60832.1"/>
    </source>
</evidence>
<reference evidence="1 2" key="1">
    <citation type="journal article" date="2016" name="J. Microbiol.">
        <title>Dankookia rubra gen. nov., sp. nov., an alphaproteobacterium isolated from sediment of a shallow stream.</title>
        <authorList>
            <person name="Kim W.H."/>
            <person name="Kim D.H."/>
            <person name="Kang K."/>
            <person name="Ahn T.Y."/>
        </authorList>
    </citation>
    <scope>NUCLEOTIDE SEQUENCE [LARGE SCALE GENOMIC DNA]</scope>
    <source>
        <strain evidence="1 2">JCM30602</strain>
    </source>
</reference>
<protein>
    <submittedName>
        <fullName evidence="1">Uncharacterized protein</fullName>
    </submittedName>
</protein>
<evidence type="ECO:0000313" key="2">
    <source>
        <dbReference type="Proteomes" id="UP000295096"/>
    </source>
</evidence>
<dbReference type="AlphaFoldDB" id="A0A4R5QCG5"/>
<gene>
    <name evidence="1" type="ORF">E2C06_20020</name>
</gene>
<dbReference type="OrthoDB" id="7433551at2"/>
<proteinExistence type="predicted"/>
<sequence>MRETIVRESVSAYLATGRPCACPYNTTRNGASCGGRSAYSRPGGAAPLCYPYDVSDAEVAAFRQSRH</sequence>